<evidence type="ECO:0000313" key="3">
    <source>
        <dbReference type="Proteomes" id="UP001189429"/>
    </source>
</evidence>
<feature type="compositionally biased region" description="Polar residues" evidence="1">
    <location>
        <begin position="703"/>
        <end position="725"/>
    </location>
</feature>
<reference evidence="2" key="1">
    <citation type="submission" date="2023-10" db="EMBL/GenBank/DDBJ databases">
        <authorList>
            <person name="Chen Y."/>
            <person name="Shah S."/>
            <person name="Dougan E. K."/>
            <person name="Thang M."/>
            <person name="Chan C."/>
        </authorList>
    </citation>
    <scope>NUCLEOTIDE SEQUENCE [LARGE SCALE GENOMIC DNA]</scope>
</reference>
<evidence type="ECO:0000256" key="1">
    <source>
        <dbReference type="SAM" id="MobiDB-lite"/>
    </source>
</evidence>
<accession>A0ABN9SLE6</accession>
<evidence type="ECO:0000313" key="2">
    <source>
        <dbReference type="EMBL" id="CAK0832545.1"/>
    </source>
</evidence>
<feature type="region of interest" description="Disordered" evidence="1">
    <location>
        <begin position="693"/>
        <end position="725"/>
    </location>
</feature>
<keyword evidence="3" id="KW-1185">Reference proteome</keyword>
<organism evidence="2 3">
    <name type="scientific">Prorocentrum cordatum</name>
    <dbReference type="NCBI Taxonomy" id="2364126"/>
    <lineage>
        <taxon>Eukaryota</taxon>
        <taxon>Sar</taxon>
        <taxon>Alveolata</taxon>
        <taxon>Dinophyceae</taxon>
        <taxon>Prorocentrales</taxon>
        <taxon>Prorocentraceae</taxon>
        <taxon>Prorocentrum</taxon>
    </lineage>
</organism>
<dbReference type="Proteomes" id="UP001189429">
    <property type="component" value="Unassembled WGS sequence"/>
</dbReference>
<proteinExistence type="predicted"/>
<sequence length="725" mass="79759">MSRLPAVAARLNEEVMNFNMLDLSTLDSDAKSLQLKAKSAECVKLLLDNGLAYRARVRSEKGGTHSCNRQGQGVDPFDVHSLGKRICEQGFVWSRVDDPVAFEVDHSSDTQYIFNKNLADNSGGQLAPVVKVDLIMVTVSCSHSLQWYKVVAVNPSQADALDNGLEWVIIRKEVEAAVPGLPYYLAECGNAGHGTERIQTKLQTLLQIFSRGKQNFESTGDYKWAAVAQRIESTNPHLAKQVLDMTKFVDRYSGGGVRGIFLEELDLWSKQLRSRCEVNGSTFRILGEAEFLSGPELIVAMLKAAYVSPDNHQRMGISTLLTSTDISNVVNKKRAEAINVCEMIRTAKKFYTDHASDLMDKSTYIRIRGDMEVRAIKVEWWNDVKAAMPPDFALVSPFGQIQPPSSGSGSVGPHMVCFGADGGVSQETLKQHGFVLKAEVELKKNDTDVATAKPKKWIINEFRGSDVVLLNTYVAEPAKVAKGKGKKLNQKKNEDTMTVYSGELLDKYKAVKIMTYHLVSCKTWDILSNKEVQVELAKATLRKALCHAFNVYRPVADLSITYTVDPKFEIRDIVAERDFGKSELVMVPFTLSVGVCDATRVPSTGVVVPMPPKLPDDLVAYVSPTVAFPKQELGKKSPMPVAYWVVHSGKVFNVQPGVLKIEVSAVVADSGKKRNIEVGLPMLFNKTGSIKKGDKIIRGEPGSPSSPAKRSLAASASTPSKRVKE</sequence>
<gene>
    <name evidence="2" type="ORF">PCOR1329_LOCUS30536</name>
</gene>
<dbReference type="EMBL" id="CAUYUJ010011769">
    <property type="protein sequence ID" value="CAK0832545.1"/>
    <property type="molecule type" value="Genomic_DNA"/>
</dbReference>
<comment type="caution">
    <text evidence="2">The sequence shown here is derived from an EMBL/GenBank/DDBJ whole genome shotgun (WGS) entry which is preliminary data.</text>
</comment>
<protein>
    <submittedName>
        <fullName evidence="2">Uncharacterized protein</fullName>
    </submittedName>
</protein>
<name>A0ABN9SLE6_9DINO</name>